<accession>A0ABS9MG66</accession>
<keyword evidence="9 12" id="KW-0368">Histidine biosynthesis</keyword>
<dbReference type="Pfam" id="PF00977">
    <property type="entry name" value="His_biosynth"/>
    <property type="match status" value="1"/>
</dbReference>
<evidence type="ECO:0000256" key="2">
    <source>
        <dbReference type="ARBA" id="ARBA00004496"/>
    </source>
</evidence>
<dbReference type="InterPro" id="IPR013785">
    <property type="entry name" value="Aldolase_TIM"/>
</dbReference>
<keyword evidence="10 12" id="KW-0413">Isomerase</keyword>
<evidence type="ECO:0000256" key="5">
    <source>
        <dbReference type="ARBA" id="ARBA00012550"/>
    </source>
</evidence>
<evidence type="ECO:0000256" key="10">
    <source>
        <dbReference type="ARBA" id="ARBA00023235"/>
    </source>
</evidence>
<sequence length="242" mass="25952">MVILPAIDIKDGKCVRLVQGKYDSAYTVAESAADTAKAFEAMGATWLHMVDLDGAKEAVPVNTDMIFDVLKQCNLKVELGGGIRNMETIDYYMDHGISRIILGSAALNNPALVKEAVAKYGDKIAVGIDAIDGNVAAEGWTQTSTVNYIDLAKHMEDAGVKYIVFTDISRDGMMDGPNFTMLDKLNRSVSCKVIASGGVSSLTDIVVLTALKLHGAICGRALYTRDLSLRQAVDLCKGVKEA</sequence>
<evidence type="ECO:0000256" key="14">
    <source>
        <dbReference type="RuleBase" id="RU003658"/>
    </source>
</evidence>
<comment type="subcellular location">
    <subcellularLocation>
        <location evidence="2 12 14">Cytoplasm</location>
    </subcellularLocation>
</comment>
<organism evidence="15 16">
    <name type="scientific">Anaeromassilibacillus senegalensis</name>
    <dbReference type="NCBI Taxonomy" id="1673717"/>
    <lineage>
        <taxon>Bacteria</taxon>
        <taxon>Bacillati</taxon>
        <taxon>Bacillota</taxon>
        <taxon>Clostridia</taxon>
        <taxon>Eubacteriales</taxon>
        <taxon>Acutalibacteraceae</taxon>
        <taxon>Anaeromassilibacillus</taxon>
    </lineage>
</organism>
<name>A0ABS9MG66_9FIRM</name>
<dbReference type="InterPro" id="IPR011060">
    <property type="entry name" value="RibuloseP-bd_barrel"/>
</dbReference>
<keyword evidence="8 12" id="KW-0028">Amino-acid biosynthesis</keyword>
<gene>
    <name evidence="12 15" type="primary">hisA</name>
    <name evidence="15" type="ORF">L0P57_02330</name>
</gene>
<evidence type="ECO:0000256" key="8">
    <source>
        <dbReference type="ARBA" id="ARBA00022605"/>
    </source>
</evidence>
<evidence type="ECO:0000313" key="16">
    <source>
        <dbReference type="Proteomes" id="UP001298681"/>
    </source>
</evidence>
<comment type="pathway">
    <text evidence="3 12 14">Amino-acid biosynthesis; L-histidine biosynthesis; L-histidine from 5-phospho-alpha-D-ribose 1-diphosphate: step 4/9.</text>
</comment>
<evidence type="ECO:0000256" key="4">
    <source>
        <dbReference type="ARBA" id="ARBA00009667"/>
    </source>
</evidence>
<dbReference type="PANTHER" id="PTHR43090:SF2">
    <property type="entry name" value="1-(5-PHOSPHORIBOSYL)-5-[(5-PHOSPHORIBOSYLAMINO)METHYLIDENEAMINO] IMIDAZOLE-4-CARBOXAMIDE ISOMERASE"/>
    <property type="match status" value="1"/>
</dbReference>
<evidence type="ECO:0000256" key="3">
    <source>
        <dbReference type="ARBA" id="ARBA00005133"/>
    </source>
</evidence>
<dbReference type="Gene3D" id="3.20.20.70">
    <property type="entry name" value="Aldolase class I"/>
    <property type="match status" value="1"/>
</dbReference>
<comment type="catalytic activity">
    <reaction evidence="1 12 14">
        <text>1-(5-phospho-beta-D-ribosyl)-5-[(5-phospho-beta-D-ribosylamino)methylideneamino]imidazole-4-carboxamide = 5-[(5-phospho-1-deoxy-D-ribulos-1-ylimino)methylamino]-1-(5-phospho-beta-D-ribosyl)imidazole-4-carboxamide</text>
        <dbReference type="Rhea" id="RHEA:15469"/>
        <dbReference type="ChEBI" id="CHEBI:58435"/>
        <dbReference type="ChEBI" id="CHEBI:58525"/>
        <dbReference type="EC" id="5.3.1.16"/>
    </reaction>
</comment>
<dbReference type="GO" id="GO:0003949">
    <property type="term" value="F:1-(5-phosphoribosyl)-5-[(5-phosphoribosylamino)methylideneamino]imidazole-4-carboxamide isomerase activity"/>
    <property type="evidence" value="ECO:0007669"/>
    <property type="project" value="UniProtKB-EC"/>
</dbReference>
<keyword evidence="16" id="KW-1185">Reference proteome</keyword>
<feature type="active site" description="Proton acceptor" evidence="12">
    <location>
        <position position="8"/>
    </location>
</feature>
<keyword evidence="7 12" id="KW-0963">Cytoplasm</keyword>
<dbReference type="EC" id="5.3.1.16" evidence="5 12"/>
<dbReference type="InterPro" id="IPR006062">
    <property type="entry name" value="His_biosynth"/>
</dbReference>
<evidence type="ECO:0000256" key="12">
    <source>
        <dbReference type="HAMAP-Rule" id="MF_01014"/>
    </source>
</evidence>
<comment type="similarity">
    <text evidence="4 12 13">Belongs to the HisA/HisF family.</text>
</comment>
<dbReference type="InterPro" id="IPR023016">
    <property type="entry name" value="HisA/PriA"/>
</dbReference>
<dbReference type="CDD" id="cd04732">
    <property type="entry name" value="HisA"/>
    <property type="match status" value="1"/>
</dbReference>
<evidence type="ECO:0000256" key="1">
    <source>
        <dbReference type="ARBA" id="ARBA00000901"/>
    </source>
</evidence>
<evidence type="ECO:0000313" key="15">
    <source>
        <dbReference type="EMBL" id="MCG4609782.1"/>
    </source>
</evidence>
<evidence type="ECO:0000256" key="9">
    <source>
        <dbReference type="ARBA" id="ARBA00023102"/>
    </source>
</evidence>
<evidence type="ECO:0000256" key="13">
    <source>
        <dbReference type="RuleBase" id="RU003657"/>
    </source>
</evidence>
<proteinExistence type="inferred from homology"/>
<dbReference type="HAMAP" id="MF_01014">
    <property type="entry name" value="HisA"/>
    <property type="match status" value="1"/>
</dbReference>
<dbReference type="SUPFAM" id="SSF51366">
    <property type="entry name" value="Ribulose-phoshate binding barrel"/>
    <property type="match status" value="1"/>
</dbReference>
<reference evidence="15 16" key="1">
    <citation type="submission" date="2022-01" db="EMBL/GenBank/DDBJ databases">
        <title>Collection of gut derived symbiotic bacterial strains cultured from healthy donors.</title>
        <authorList>
            <person name="Lin H."/>
            <person name="Kohout C."/>
            <person name="Waligurski E."/>
            <person name="Pamer E.G."/>
        </authorList>
    </citation>
    <scope>NUCLEOTIDE SEQUENCE [LARGE SCALE GENOMIC DNA]</scope>
    <source>
        <strain evidence="15 16">DFI.7.58</strain>
    </source>
</reference>
<dbReference type="EMBL" id="JAKNHQ010000002">
    <property type="protein sequence ID" value="MCG4609782.1"/>
    <property type="molecule type" value="Genomic_DNA"/>
</dbReference>
<feature type="active site" description="Proton donor" evidence="12">
    <location>
        <position position="129"/>
    </location>
</feature>
<comment type="caution">
    <text evidence="15">The sequence shown here is derived from an EMBL/GenBank/DDBJ whole genome shotgun (WGS) entry which is preliminary data.</text>
</comment>
<evidence type="ECO:0000256" key="6">
    <source>
        <dbReference type="ARBA" id="ARBA00018464"/>
    </source>
</evidence>
<dbReference type="NCBIfam" id="TIGR00007">
    <property type="entry name" value="1-(5-phosphoribosyl)-5-[(5-phosphoribosylamino)methylideneamino]imidazole-4-carboxamide isomerase"/>
    <property type="match status" value="1"/>
</dbReference>
<dbReference type="RefSeq" id="WP_087229281.1">
    <property type="nucleotide sequence ID" value="NZ_JAKNHQ010000002.1"/>
</dbReference>
<dbReference type="PANTHER" id="PTHR43090">
    <property type="entry name" value="1-(5-PHOSPHORIBOSYL)-5-[(5-PHOSPHORIBOSYLAMINO)METHYLIDENEAMINO] IMIDAZOLE-4-CARBOXAMIDE ISOMERASE"/>
    <property type="match status" value="1"/>
</dbReference>
<dbReference type="InterPro" id="IPR044524">
    <property type="entry name" value="Isoase_HisA-like"/>
</dbReference>
<dbReference type="InterPro" id="IPR006063">
    <property type="entry name" value="HisA_bact_arch"/>
</dbReference>
<evidence type="ECO:0000256" key="11">
    <source>
        <dbReference type="ARBA" id="ARBA00030547"/>
    </source>
</evidence>
<dbReference type="Proteomes" id="UP001298681">
    <property type="component" value="Unassembled WGS sequence"/>
</dbReference>
<evidence type="ECO:0000256" key="7">
    <source>
        <dbReference type="ARBA" id="ARBA00022490"/>
    </source>
</evidence>
<protein>
    <recommendedName>
        <fullName evidence="6 12">1-(5-phosphoribosyl)-5-[(5-phosphoribosylamino)methylideneamino] imidazole-4-carboxamide isomerase</fullName>
        <ecNumber evidence="5 12">5.3.1.16</ecNumber>
    </recommendedName>
    <alternativeName>
        <fullName evidence="11 12">Phosphoribosylformimino-5-aminoimidazole carboxamide ribotide isomerase</fullName>
    </alternativeName>
</protein>